<evidence type="ECO:0000259" key="3">
    <source>
        <dbReference type="Pfam" id="PF00931"/>
    </source>
</evidence>
<evidence type="ECO:0000313" key="7">
    <source>
        <dbReference type="RefSeq" id="XP_048329716.2"/>
    </source>
</evidence>
<dbReference type="InterPro" id="IPR055414">
    <property type="entry name" value="LRR_R13L4/SHOC2-like"/>
</dbReference>
<dbReference type="Gene3D" id="1.10.10.10">
    <property type="entry name" value="Winged helix-like DNA-binding domain superfamily/Winged helix DNA-binding domain"/>
    <property type="match status" value="1"/>
</dbReference>
<feature type="domain" description="NB-ARC" evidence="3">
    <location>
        <begin position="17"/>
        <end position="206"/>
    </location>
</feature>
<dbReference type="SUPFAM" id="SSF52058">
    <property type="entry name" value="L domain-like"/>
    <property type="match status" value="1"/>
</dbReference>
<feature type="domain" description="Disease resistance R13L4/SHOC-2-like LRR" evidence="5">
    <location>
        <begin position="441"/>
        <end position="660"/>
    </location>
</feature>
<protein>
    <submittedName>
        <fullName evidence="7">Disease resistance protein RGA3</fullName>
    </submittedName>
</protein>
<keyword evidence="6" id="KW-1185">Reference proteome</keyword>
<dbReference type="Pfam" id="PF23559">
    <property type="entry name" value="WHD_DRP"/>
    <property type="match status" value="1"/>
</dbReference>
<reference evidence="7" key="1">
    <citation type="submission" date="2025-08" db="UniProtKB">
        <authorList>
            <consortium name="RefSeq"/>
        </authorList>
    </citation>
    <scope>IDENTIFICATION</scope>
    <source>
        <tissue evidence="7">Seedling</tissue>
    </source>
</reference>
<evidence type="ECO:0000259" key="5">
    <source>
        <dbReference type="Pfam" id="PF23598"/>
    </source>
</evidence>
<evidence type="ECO:0000256" key="2">
    <source>
        <dbReference type="ARBA" id="ARBA00022821"/>
    </source>
</evidence>
<dbReference type="Gene3D" id="3.80.10.10">
    <property type="entry name" value="Ribonuclease Inhibitor"/>
    <property type="match status" value="2"/>
</dbReference>
<evidence type="ECO:0000259" key="4">
    <source>
        <dbReference type="Pfam" id="PF23559"/>
    </source>
</evidence>
<dbReference type="SUPFAM" id="SSF52540">
    <property type="entry name" value="P-loop containing nucleoside triphosphate hydrolases"/>
    <property type="match status" value="1"/>
</dbReference>
<dbReference type="Gene3D" id="1.10.8.430">
    <property type="entry name" value="Helical domain of apoptotic protease-activating factors"/>
    <property type="match status" value="1"/>
</dbReference>
<dbReference type="Gene3D" id="3.40.50.300">
    <property type="entry name" value="P-loop containing nucleotide triphosphate hydrolases"/>
    <property type="match status" value="1"/>
</dbReference>
<keyword evidence="2" id="KW-0611">Plant defense</keyword>
<dbReference type="InterPro" id="IPR042197">
    <property type="entry name" value="Apaf_helical"/>
</dbReference>
<dbReference type="InterPro" id="IPR032675">
    <property type="entry name" value="LRR_dom_sf"/>
</dbReference>
<keyword evidence="1" id="KW-0677">Repeat</keyword>
<gene>
    <name evidence="7" type="primary">LOC125422363</name>
</gene>
<dbReference type="Pfam" id="PF23598">
    <property type="entry name" value="LRR_14"/>
    <property type="match status" value="1"/>
</dbReference>
<dbReference type="Pfam" id="PF00931">
    <property type="entry name" value="NB-ARC"/>
    <property type="match status" value="1"/>
</dbReference>
<proteinExistence type="predicted"/>
<feature type="domain" description="Disease resistance protein winged helix" evidence="4">
    <location>
        <begin position="292"/>
        <end position="364"/>
    </location>
</feature>
<dbReference type="PANTHER" id="PTHR36766">
    <property type="entry name" value="PLANT BROAD-SPECTRUM MILDEW RESISTANCE PROTEIN RPW8"/>
    <property type="match status" value="1"/>
</dbReference>
<name>A0ABM3IJG1_ZIZJJ</name>
<sequence>MDLVQPDIVLDFCHQKEKGDIKQLLLKDRDNGEDQHHLAVVAIVGYGGLGKTRLAQYMFIKSSEFKKRFKMRAWVHVPYDDFNIGLLVQRIIDCNNLVAKPEVQMIGEQCIKPTKHPDHLDELYKELRKVISGNRLLLVLDDVWNMDSEMRKEFKGLFSDAGPGSRILITTRSKFVANNVTSRTEDVYTLSNLYGSYSWKLFKNRAGIEYKHISSEIEEIGKEIMEMCGGNPLAIATEGGKLQSINLETKDWSDFRDAGFHKVMNEEVLPLLKLSYNVLPQHLKHCFAYCGVFPRQSEIDVKTLIHLWMAQGLICPLRGQRAEDVGYEYFQDLFQTSLFEAVEVDPENGSVTKCKMPKLLQDLAVQIAGGMTKRLVAFNQYEKHGIDGRTQHVSSYFHLGSSWKIPTSFLQAKRIRTFVLPSQLHWETEGRLSHTTFETIVSNCKGLRALDLHNTGIQKVPKSIDKLKYLRYLDLSQNSAITSLPNSITNIPYLMTLKLSSCYGLEELPRDMKKLVHLKHLENDWCYSLTYMPPGLGQLTQLETLSEFVVKNDTELKELAVLNELRGELKIQNLRNDMDSGVAKLEGKKHLKSLILAWEVNNDSEQGAEGTLQGLKPHSNLKELALFGSSTFPAWLILLRNLVNQLPSLKVLTVEEMDNLEYISHESRQFLSSSSTAAFMPSLEELRLKELPNLEGWWQEEHPTSSLPPFGGRKRLVIEDCPKLRSMPLYPNLEEWLVLDNTSLETFIQTMNDGSSSEYCWG</sequence>
<evidence type="ECO:0000256" key="1">
    <source>
        <dbReference type="ARBA" id="ARBA00022737"/>
    </source>
</evidence>
<dbReference type="InterPro" id="IPR002182">
    <property type="entry name" value="NB-ARC"/>
</dbReference>
<organism evidence="6 7">
    <name type="scientific">Ziziphus jujuba</name>
    <name type="common">Chinese jujube</name>
    <name type="synonym">Ziziphus sativa</name>
    <dbReference type="NCBI Taxonomy" id="326968"/>
    <lineage>
        <taxon>Eukaryota</taxon>
        <taxon>Viridiplantae</taxon>
        <taxon>Streptophyta</taxon>
        <taxon>Embryophyta</taxon>
        <taxon>Tracheophyta</taxon>
        <taxon>Spermatophyta</taxon>
        <taxon>Magnoliopsida</taxon>
        <taxon>eudicotyledons</taxon>
        <taxon>Gunneridae</taxon>
        <taxon>Pentapetalae</taxon>
        <taxon>rosids</taxon>
        <taxon>fabids</taxon>
        <taxon>Rosales</taxon>
        <taxon>Rhamnaceae</taxon>
        <taxon>Paliureae</taxon>
        <taxon>Ziziphus</taxon>
    </lineage>
</organism>
<dbReference type="RefSeq" id="XP_048329716.2">
    <property type="nucleotide sequence ID" value="XM_048473759.2"/>
</dbReference>
<dbReference type="InterPro" id="IPR036388">
    <property type="entry name" value="WH-like_DNA-bd_sf"/>
</dbReference>
<dbReference type="Proteomes" id="UP001652623">
    <property type="component" value="Chromosome 2"/>
</dbReference>
<dbReference type="InterPro" id="IPR058922">
    <property type="entry name" value="WHD_DRP"/>
</dbReference>
<dbReference type="PANTHER" id="PTHR36766:SF52">
    <property type="entry name" value="LATE BLIGHT RESISTANCE PROTEIN HOMOLOG R1B-8"/>
    <property type="match status" value="1"/>
</dbReference>
<evidence type="ECO:0000313" key="6">
    <source>
        <dbReference type="Proteomes" id="UP001652623"/>
    </source>
</evidence>
<dbReference type="InterPro" id="IPR027417">
    <property type="entry name" value="P-loop_NTPase"/>
</dbReference>
<accession>A0ABM3IJG1</accession>
<dbReference type="PRINTS" id="PR00364">
    <property type="entry name" value="DISEASERSIST"/>
</dbReference>
<dbReference type="GeneID" id="125422363"/>